<dbReference type="GO" id="GO:0016791">
    <property type="term" value="F:phosphatase activity"/>
    <property type="evidence" value="ECO:0007669"/>
    <property type="project" value="UniProtKB-ARBA"/>
</dbReference>
<dbReference type="Proteomes" id="UP000494206">
    <property type="component" value="Unassembled WGS sequence"/>
</dbReference>
<reference evidence="1 2" key="1">
    <citation type="submission" date="2020-04" db="EMBL/GenBank/DDBJ databases">
        <authorList>
            <person name="Laetsch R D."/>
            <person name="Stevens L."/>
            <person name="Kumar S."/>
            <person name="Blaxter L. M."/>
        </authorList>
    </citation>
    <scope>NUCLEOTIDE SEQUENCE [LARGE SCALE GENOMIC DNA]</scope>
</reference>
<gene>
    <name evidence="1" type="ORF">CBOVIS_LOCUS9878</name>
</gene>
<name>A0A8S1F6D6_9PELO</name>
<dbReference type="Gene3D" id="3.40.50.1240">
    <property type="entry name" value="Phosphoglycerate mutase-like"/>
    <property type="match status" value="1"/>
</dbReference>
<evidence type="ECO:0000313" key="1">
    <source>
        <dbReference type="EMBL" id="CAB3408045.1"/>
    </source>
</evidence>
<dbReference type="SUPFAM" id="SSF53254">
    <property type="entry name" value="Phosphoglycerate mutase-like"/>
    <property type="match status" value="1"/>
</dbReference>
<dbReference type="InterPro" id="IPR029033">
    <property type="entry name" value="His_PPase_superfam"/>
</dbReference>
<dbReference type="EMBL" id="CADEPM010000006">
    <property type="protein sequence ID" value="CAB3408045.1"/>
    <property type="molecule type" value="Genomic_DNA"/>
</dbReference>
<comment type="caution">
    <text evidence="1">The sequence shown here is derived from an EMBL/GenBank/DDBJ whole genome shotgun (WGS) entry which is preliminary data.</text>
</comment>
<dbReference type="PANTHER" id="PTHR16469">
    <property type="entry name" value="UBIQUITIN-ASSOCIATED AND SH3 DOMAIN-CONTAINING BA-RELATED"/>
    <property type="match status" value="1"/>
</dbReference>
<sequence>MTSFIIVRDVAIRGAMCVAATPQWLRLCYKKGPLDYEPCDMNMPATLVPRKREHYRFDAPLTERGQIVAQTYGRGLIAAGIRPYEIYCSPDMKSIQTAYYLIKGMDTSFTSICIEPAIMSFRQLYPRNIDQILLSPKMYSGLGYPINLQYKPFNDIPQSETIDDYIHRINRFYTEKIGRSVIVIADNCMVEITRNREISTIDDILDTKMLTSMQVNTIRVTSDDVKLVNPPILSFTRCLYDAKPFLWNSAPKKLSTPNHPVNEY</sequence>
<accession>A0A8S1F6D6</accession>
<keyword evidence="2" id="KW-1185">Reference proteome</keyword>
<dbReference type="PANTHER" id="PTHR16469:SF3">
    <property type="entry name" value="O-FUCOSYLTRANSFERASE FAMILY PROTEIN"/>
    <property type="match status" value="1"/>
</dbReference>
<evidence type="ECO:0000313" key="2">
    <source>
        <dbReference type="Proteomes" id="UP000494206"/>
    </source>
</evidence>
<organism evidence="1 2">
    <name type="scientific">Caenorhabditis bovis</name>
    <dbReference type="NCBI Taxonomy" id="2654633"/>
    <lineage>
        <taxon>Eukaryota</taxon>
        <taxon>Metazoa</taxon>
        <taxon>Ecdysozoa</taxon>
        <taxon>Nematoda</taxon>
        <taxon>Chromadorea</taxon>
        <taxon>Rhabditida</taxon>
        <taxon>Rhabditina</taxon>
        <taxon>Rhabditomorpha</taxon>
        <taxon>Rhabditoidea</taxon>
        <taxon>Rhabditidae</taxon>
        <taxon>Peloderinae</taxon>
        <taxon>Caenorhabditis</taxon>
    </lineage>
</organism>
<proteinExistence type="predicted"/>
<dbReference type="OrthoDB" id="414418at2759"/>
<protein>
    <submittedName>
        <fullName evidence="1">Uncharacterized protein</fullName>
    </submittedName>
</protein>
<dbReference type="AlphaFoldDB" id="A0A8S1F6D6"/>
<dbReference type="InterPro" id="IPR051710">
    <property type="entry name" value="Phosphatase_SH3-domain"/>
</dbReference>